<dbReference type="EMBL" id="JANCLU010000015">
    <property type="protein sequence ID" value="MCP8939864.1"/>
    <property type="molecule type" value="Genomic_DNA"/>
</dbReference>
<dbReference type="InterPro" id="IPR003488">
    <property type="entry name" value="DprA"/>
</dbReference>
<dbReference type="Gene3D" id="1.10.10.10">
    <property type="entry name" value="Winged helix-like DNA-binding domain superfamily/Winged helix DNA-binding domain"/>
    <property type="match status" value="1"/>
</dbReference>
<evidence type="ECO:0000313" key="6">
    <source>
        <dbReference type="Proteomes" id="UP001205890"/>
    </source>
</evidence>
<dbReference type="InterPro" id="IPR036388">
    <property type="entry name" value="WH-like_DNA-bd_sf"/>
</dbReference>
<dbReference type="Gene3D" id="3.40.50.450">
    <property type="match status" value="1"/>
</dbReference>
<feature type="compositionally biased region" description="Low complexity" evidence="2">
    <location>
        <begin position="333"/>
        <end position="362"/>
    </location>
</feature>
<dbReference type="SUPFAM" id="SSF102405">
    <property type="entry name" value="MCP/YpsA-like"/>
    <property type="match status" value="1"/>
</dbReference>
<sequence length="437" mass="45179">MNAGGPPSGGGAPRLSDAQRFDWLRLIRCEGIGPRTFRALVNRYGGAGEALRALPELARRRGRGELRIPMAAEIEREMEAARRWGVRFVATGEAEYPRLLAATDTAPPLIAVRGEAGVLGRPCVAMVGSRNASAGGLALAGRLARELSEAGVVVVSGLARGVDASAHRGALERGTVAVLAGGHDRLYPPENAALLDALLETGCAVAEMPMGWTPRGRDFPRRNRIVSGLSHAVIVIEAARKSGSLITARFALEQGREVLAVPGSPLDPRAEGANSLIRQGATLVTCAEDVLEALEPALRGGPAPSPPLGAREPRDGEGEPLWDEYDLLDADADGGTSAAGRGDAPPPAARANAAAGPAAAFGDAEDDAGAPPRSPRETVTALLGVSPVPVDELVRASGLASRTVQLVLFDLEEKGRLDRHGAALVSLRPPGDGKPGG</sequence>
<feature type="compositionally biased region" description="Acidic residues" evidence="2">
    <location>
        <begin position="318"/>
        <end position="332"/>
    </location>
</feature>
<proteinExistence type="inferred from homology"/>
<keyword evidence="6" id="KW-1185">Reference proteome</keyword>
<protein>
    <submittedName>
        <fullName evidence="5">DNA-processing protein DprA</fullName>
    </submittedName>
</protein>
<dbReference type="Pfam" id="PF02481">
    <property type="entry name" value="DNA_processg_A"/>
    <property type="match status" value="1"/>
</dbReference>
<gene>
    <name evidence="5" type="primary">dprA</name>
    <name evidence="5" type="ORF">NK718_15150</name>
</gene>
<evidence type="ECO:0000256" key="1">
    <source>
        <dbReference type="ARBA" id="ARBA00006525"/>
    </source>
</evidence>
<feature type="domain" description="DprA winged helix" evidence="4">
    <location>
        <begin position="365"/>
        <end position="421"/>
    </location>
</feature>
<evidence type="ECO:0000259" key="3">
    <source>
        <dbReference type="Pfam" id="PF02481"/>
    </source>
</evidence>
<evidence type="ECO:0000313" key="5">
    <source>
        <dbReference type="EMBL" id="MCP8939864.1"/>
    </source>
</evidence>
<dbReference type="Pfam" id="PF21102">
    <property type="entry name" value="DprA_N"/>
    <property type="match status" value="1"/>
</dbReference>
<evidence type="ECO:0000256" key="2">
    <source>
        <dbReference type="SAM" id="MobiDB-lite"/>
    </source>
</evidence>
<evidence type="ECO:0000259" key="4">
    <source>
        <dbReference type="Pfam" id="PF17782"/>
    </source>
</evidence>
<dbReference type="NCBIfam" id="TIGR00732">
    <property type="entry name" value="dprA"/>
    <property type="match status" value="1"/>
</dbReference>
<dbReference type="RefSeq" id="WP_254743900.1">
    <property type="nucleotide sequence ID" value="NZ_JANCLU010000015.1"/>
</dbReference>
<feature type="region of interest" description="Disordered" evidence="2">
    <location>
        <begin position="297"/>
        <end position="376"/>
    </location>
</feature>
<accession>A0ABT1LEK5</accession>
<organism evidence="5 6">
    <name type="scientific">Alsobacter ponti</name>
    <dbReference type="NCBI Taxonomy" id="2962936"/>
    <lineage>
        <taxon>Bacteria</taxon>
        <taxon>Pseudomonadati</taxon>
        <taxon>Pseudomonadota</taxon>
        <taxon>Alphaproteobacteria</taxon>
        <taxon>Hyphomicrobiales</taxon>
        <taxon>Alsobacteraceae</taxon>
        <taxon>Alsobacter</taxon>
    </lineage>
</organism>
<dbReference type="InterPro" id="IPR041614">
    <property type="entry name" value="DprA_WH"/>
</dbReference>
<dbReference type="InterPro" id="IPR057666">
    <property type="entry name" value="DrpA_SLOG"/>
</dbReference>
<reference evidence="5 6" key="1">
    <citation type="submission" date="2022-07" db="EMBL/GenBank/DDBJ databases">
        <authorList>
            <person name="Li W.-J."/>
            <person name="Deng Q.-Q."/>
        </authorList>
    </citation>
    <scope>NUCLEOTIDE SEQUENCE [LARGE SCALE GENOMIC DNA]</scope>
    <source>
        <strain evidence="5 6">SYSU M60028</strain>
    </source>
</reference>
<dbReference type="Pfam" id="PF17782">
    <property type="entry name" value="WHD_DprA"/>
    <property type="match status" value="1"/>
</dbReference>
<dbReference type="PANTHER" id="PTHR43022:SF1">
    <property type="entry name" value="PROTEIN SMF"/>
    <property type="match status" value="1"/>
</dbReference>
<name>A0ABT1LEK5_9HYPH</name>
<dbReference type="PANTHER" id="PTHR43022">
    <property type="entry name" value="PROTEIN SMF"/>
    <property type="match status" value="1"/>
</dbReference>
<comment type="similarity">
    <text evidence="1">Belongs to the DprA/Smf family.</text>
</comment>
<comment type="caution">
    <text evidence="5">The sequence shown here is derived from an EMBL/GenBank/DDBJ whole genome shotgun (WGS) entry which is preliminary data.</text>
</comment>
<dbReference type="Proteomes" id="UP001205890">
    <property type="component" value="Unassembled WGS sequence"/>
</dbReference>
<feature type="domain" description="Smf/DprA SLOG" evidence="3">
    <location>
        <begin position="88"/>
        <end position="294"/>
    </location>
</feature>